<reference evidence="1" key="1">
    <citation type="submission" date="2022-10" db="EMBL/GenBank/DDBJ databases">
        <title>Culturing micro-colonial fungi from biological soil crusts in the Mojave desert and describing Neophaeococcomyces mojavensis, and introducing the new genera and species Taxawa tesnikishii.</title>
        <authorList>
            <person name="Kurbessoian T."/>
            <person name="Stajich J.E."/>
        </authorList>
    </citation>
    <scope>NUCLEOTIDE SEQUENCE</scope>
    <source>
        <strain evidence="1">TK_41</strain>
    </source>
</reference>
<dbReference type="PANTHER" id="PTHR32387">
    <property type="entry name" value="WU:FJ29H11"/>
    <property type="match status" value="1"/>
</dbReference>
<proteinExistence type="predicted"/>
<protein>
    <submittedName>
        <fullName evidence="1">Uncharacterized protein</fullName>
    </submittedName>
</protein>
<accession>A0AA38X209</accession>
<dbReference type="Proteomes" id="UP001172673">
    <property type="component" value="Unassembled WGS sequence"/>
</dbReference>
<dbReference type="PANTHER" id="PTHR32387:SF0">
    <property type="entry name" value="PROTEIN NO VEIN"/>
    <property type="match status" value="1"/>
</dbReference>
<gene>
    <name evidence="1" type="ORF">H2200_010015</name>
</gene>
<comment type="caution">
    <text evidence="1">The sequence shown here is derived from an EMBL/GenBank/DDBJ whole genome shotgun (WGS) entry which is preliminary data.</text>
</comment>
<sequence length="1693" mass="193223">MAVDPELSAFYEQLYGRPLAKPANEQDVKNILSCIRVGHSDLDSEDNEQLERAGLDIVRKKMTMVASKSRKVLAQFTKTISDQLYDDPFRFFYELIQNADDAKYGDSVTPTITFTVSKTDLIVDLNEEGFSLIDVQSICSTGQSSKSLDPNSTGAKGFGFKSVFGIADQVHIRSGLWSFRFEHRRQDDGIGMISPIWEPGEQLEGNVGTRFRLRLSFGDTDGLEDLCAQLRSVHPSVIFALRRIEKLSIRFDMAEATDGTVSFHKSVSKDRIMTIESRECTEGTEGTKVKEYYYRICHGELFDMPRQIERTKTTSVFTIGLPITDLDDGHPLLSATGQFVFAFLPIVQMMQLPFLIHADFLLTGSRQAILDNAWNRRLRAGLAFRFNTLVKQLVLENSNLSYEWPAYVPLETMIGFWQDFPGSIQRALREEEIFFSRSLSLHKPRLLRILTPNFTYRSTPLLSDSNQAWYFLSERYKPSYHQAVTELGASRLNFNEALDIVDDDLKERKPRLHTRLLQDAWHDKFLTFISTALSSADARYKRRIQAMSIMPVRVNNMLEWYQPGQGIYFSSAVNEGVGPGCVQIEMPTDVDIVVLHPIAEAAISRQEVYSALGVQHASSAQICAAVTRALAKPGTKTTGDLRQSLELLFWFSYQPNLIFHDGFKAATSGGTYRLTKELFMRSDQEYHAERLVRLDENPQYSKDFLNNTYQSSVVAARSRGGKTWEQWLCEVAGVRWYPPLQDLHREKLHWIFDVVLSRKSTEFLSLIQTYWAQEYSGTFRFNEKVGEALRKSKVHCQHGGVEELQHTWFPTRNILDKAKKYGVEDDLPILSLPHAPGDHLISEWSSLRDLGIRYTLDLSFYRETLSLLSATTQRPRVGVRGLDQLYKNMASKMTLDDREAIQADFENCSLIWDPTCKVWRTLEQCVWDSDIDLQCRFVITSEYDEDTVWGLFGLQLQTADVTIECLVDELEYFRDSRGSETDAQVLANATEVYDYLSRMADTVERKQIVKSFFKDKDLIYSLRDNEWIKSKSCVWHSTVNVSNYVPIAAMYLNMQPFFVGTLGVNTVTPVFMMKQLASAAKSRSKTIENIKTLMLAVSELLDASSNASDFKKSMEILDECDYLPCRSTAGATEFRSRSQSFFIIDNETYAGEFGDRLVMLDFTYEQLNSLHYLIQLLGLDDHYLARHVKSETSPGDSTEDDILTVQFRQCAYAISCCAIAHRSPLFSNQSRVLYDSLANATIHTSSTMSSYLKVVQDGHEIKVPTARPSLIAKHDHNMLKITLPAELSARKQCMRSQLPGYIAEELLDVIDSRGEKQIYRILNELESGTDDVLLEEGISRVSWLPEIRRPAPAFPAENAPPSPHMALQTSGLANEEQNGLSGLYQTQAELPIDDIPRQAVAAFPTTYREPYRVLPAEIQHEIDAPNYWKVIEHVHRQASKIGSRLHHRNDRAGSLDDLTAGFATLALDNDMLDPADHPGMFGSDWLSTYRLGAAGELFVSQVLAVSGTKYIVNKVRQVFEILKHLLGEQFDLPNWQSKIRHLVQAHRSYTGVHRRTAPETADIVFCDRNNDLELQLSRSRHIVSDIFEDWYPPWYHDSDRPLQQPLEWLFEVKATIGPCENELLMSPKQYNLMRKLGTQDNSARKQVYCLVRVYNLLSDKIGIRFYIDPWRFREGRLEFGTTEKWKVKPVELA</sequence>
<dbReference type="SUPFAM" id="SSF55874">
    <property type="entry name" value="ATPase domain of HSP90 chaperone/DNA topoisomerase II/histidine kinase"/>
    <property type="match status" value="1"/>
</dbReference>
<dbReference type="InterPro" id="IPR036890">
    <property type="entry name" value="HATPase_C_sf"/>
</dbReference>
<evidence type="ECO:0000313" key="1">
    <source>
        <dbReference type="EMBL" id="KAJ9605358.1"/>
    </source>
</evidence>
<organism evidence="1 2">
    <name type="scientific">Cladophialophora chaetospira</name>
    <dbReference type="NCBI Taxonomy" id="386627"/>
    <lineage>
        <taxon>Eukaryota</taxon>
        <taxon>Fungi</taxon>
        <taxon>Dikarya</taxon>
        <taxon>Ascomycota</taxon>
        <taxon>Pezizomycotina</taxon>
        <taxon>Eurotiomycetes</taxon>
        <taxon>Chaetothyriomycetidae</taxon>
        <taxon>Chaetothyriales</taxon>
        <taxon>Herpotrichiellaceae</taxon>
        <taxon>Cladophialophora</taxon>
    </lineage>
</organism>
<keyword evidence="2" id="KW-1185">Reference proteome</keyword>
<evidence type="ECO:0000313" key="2">
    <source>
        <dbReference type="Proteomes" id="UP001172673"/>
    </source>
</evidence>
<dbReference type="InterPro" id="IPR052957">
    <property type="entry name" value="Auxin_embryo_med"/>
</dbReference>
<dbReference type="EMBL" id="JAPDRK010000016">
    <property type="protein sequence ID" value="KAJ9605358.1"/>
    <property type="molecule type" value="Genomic_DNA"/>
</dbReference>
<dbReference type="NCBIfam" id="NF047352">
    <property type="entry name" value="P_loop_sacsin"/>
    <property type="match status" value="1"/>
</dbReference>
<dbReference type="Gene3D" id="3.30.565.10">
    <property type="entry name" value="Histidine kinase-like ATPase, C-terminal domain"/>
    <property type="match status" value="1"/>
</dbReference>
<name>A0AA38X209_9EURO</name>